<keyword evidence="1" id="KW-1133">Transmembrane helix</keyword>
<organism evidence="3 4">
    <name type="scientific">Zhongshania marina</name>
    <dbReference type="NCBI Taxonomy" id="2304603"/>
    <lineage>
        <taxon>Bacteria</taxon>
        <taxon>Pseudomonadati</taxon>
        <taxon>Pseudomonadota</taxon>
        <taxon>Gammaproteobacteria</taxon>
        <taxon>Cellvibrionales</taxon>
        <taxon>Spongiibacteraceae</taxon>
        <taxon>Zhongshania</taxon>
    </lineage>
</organism>
<comment type="caution">
    <text evidence="3">The sequence shown here is derived from an EMBL/GenBank/DDBJ whole genome shotgun (WGS) entry which is preliminary data.</text>
</comment>
<evidence type="ECO:0000313" key="3">
    <source>
        <dbReference type="EMBL" id="POP53170.1"/>
    </source>
</evidence>
<sequence length="163" mass="16386">MKKNKMLTRLAASAILSGMVGMASAQDLPIIGGLLGGGLPSTGGLGGGGSLPLVGGLPVLGTFLPFVLGELPMSLTAIDLPIEKTLAGLGQVGGLVGPISGNPESLIRPVQHLALPVAFDVIPLTEVLFSNPAGLLDFLTSGGVLLMPDISLVPRIPLVNQPL</sequence>
<accession>A0A2S4HGW3</accession>
<feature type="transmembrane region" description="Helical" evidence="1">
    <location>
        <begin position="49"/>
        <end position="68"/>
    </location>
</feature>
<name>A0A2S4HGW3_9GAMM</name>
<keyword evidence="1" id="KW-0472">Membrane</keyword>
<reference evidence="3" key="1">
    <citation type="submission" date="2018-01" db="EMBL/GenBank/DDBJ databases">
        <authorList>
            <person name="Yu X.-D."/>
        </authorList>
    </citation>
    <scope>NUCLEOTIDE SEQUENCE</scope>
    <source>
        <strain evidence="3">ZX-21</strain>
    </source>
</reference>
<proteinExistence type="predicted"/>
<protein>
    <submittedName>
        <fullName evidence="3">Uncharacterized protein</fullName>
    </submittedName>
</protein>
<evidence type="ECO:0000256" key="2">
    <source>
        <dbReference type="SAM" id="SignalP"/>
    </source>
</evidence>
<dbReference type="EMBL" id="PQGG01000019">
    <property type="protein sequence ID" value="POP53170.1"/>
    <property type="molecule type" value="Genomic_DNA"/>
</dbReference>
<evidence type="ECO:0000313" key="4">
    <source>
        <dbReference type="Proteomes" id="UP000237222"/>
    </source>
</evidence>
<evidence type="ECO:0000256" key="1">
    <source>
        <dbReference type="SAM" id="Phobius"/>
    </source>
</evidence>
<keyword evidence="2" id="KW-0732">Signal</keyword>
<feature type="chain" id="PRO_5015411070" evidence="2">
    <location>
        <begin position="26"/>
        <end position="163"/>
    </location>
</feature>
<keyword evidence="1" id="KW-0812">Transmembrane</keyword>
<dbReference type="OrthoDB" id="5741485at2"/>
<gene>
    <name evidence="3" type="ORF">C0068_08770</name>
</gene>
<dbReference type="Proteomes" id="UP000237222">
    <property type="component" value="Unassembled WGS sequence"/>
</dbReference>
<feature type="signal peptide" evidence="2">
    <location>
        <begin position="1"/>
        <end position="25"/>
    </location>
</feature>
<dbReference type="RefSeq" id="WP_103684112.1">
    <property type="nucleotide sequence ID" value="NZ_PQGG01000019.1"/>
</dbReference>
<dbReference type="AlphaFoldDB" id="A0A2S4HGW3"/>